<reference evidence="1" key="1">
    <citation type="submission" date="2020-05" db="EMBL/GenBank/DDBJ databases">
        <title>WGS assembly of Panicum virgatum.</title>
        <authorList>
            <person name="Lovell J.T."/>
            <person name="Jenkins J."/>
            <person name="Shu S."/>
            <person name="Juenger T.E."/>
            <person name="Schmutz J."/>
        </authorList>
    </citation>
    <scope>NUCLEOTIDE SEQUENCE</scope>
    <source>
        <strain evidence="1">AP13</strain>
    </source>
</reference>
<comment type="caution">
    <text evidence="1">The sequence shown here is derived from an EMBL/GenBank/DDBJ whole genome shotgun (WGS) entry which is preliminary data.</text>
</comment>
<dbReference type="EMBL" id="CM029037">
    <property type="protein sequence ID" value="KAG2655621.1"/>
    <property type="molecule type" value="Genomic_DNA"/>
</dbReference>
<proteinExistence type="predicted"/>
<dbReference type="Proteomes" id="UP000823388">
    <property type="component" value="Chromosome 1K"/>
</dbReference>
<accession>A0A8T0X1H3</accession>
<evidence type="ECO:0000313" key="1">
    <source>
        <dbReference type="EMBL" id="KAG2655621.1"/>
    </source>
</evidence>
<gene>
    <name evidence="1" type="ORF">PVAP13_1KG024809</name>
</gene>
<sequence>MLRALKDKNYLAADIICKVLYVDMDREEWDRYHSLCSFLIFYGMKSMFPTPTIDAEAIFALSWMLGVSKETERVLLGVKACVALEPDNERYKEFLVHVTKMMEDNNGRK</sequence>
<protein>
    <submittedName>
        <fullName evidence="1">Uncharacterized protein</fullName>
    </submittedName>
</protein>
<dbReference type="AlphaFoldDB" id="A0A8T0X1H3"/>
<organism evidence="1 2">
    <name type="scientific">Panicum virgatum</name>
    <name type="common">Blackwell switchgrass</name>
    <dbReference type="NCBI Taxonomy" id="38727"/>
    <lineage>
        <taxon>Eukaryota</taxon>
        <taxon>Viridiplantae</taxon>
        <taxon>Streptophyta</taxon>
        <taxon>Embryophyta</taxon>
        <taxon>Tracheophyta</taxon>
        <taxon>Spermatophyta</taxon>
        <taxon>Magnoliopsida</taxon>
        <taxon>Liliopsida</taxon>
        <taxon>Poales</taxon>
        <taxon>Poaceae</taxon>
        <taxon>PACMAD clade</taxon>
        <taxon>Panicoideae</taxon>
        <taxon>Panicodae</taxon>
        <taxon>Paniceae</taxon>
        <taxon>Panicinae</taxon>
        <taxon>Panicum</taxon>
        <taxon>Panicum sect. Hiantes</taxon>
    </lineage>
</organism>
<name>A0A8T0X1H3_PANVG</name>
<evidence type="ECO:0000313" key="2">
    <source>
        <dbReference type="Proteomes" id="UP000823388"/>
    </source>
</evidence>
<keyword evidence="2" id="KW-1185">Reference proteome</keyword>